<organism evidence="8 9">
    <name type="scientific">Paracholeplasma vituli</name>
    <dbReference type="NCBI Taxonomy" id="69473"/>
    <lineage>
        <taxon>Bacteria</taxon>
        <taxon>Bacillati</taxon>
        <taxon>Mycoplasmatota</taxon>
        <taxon>Mollicutes</taxon>
        <taxon>Acholeplasmatales</taxon>
        <taxon>Acholeplasmataceae</taxon>
        <taxon>Paracholeplasma</taxon>
    </lineage>
</organism>
<feature type="transmembrane region" description="Helical" evidence="6">
    <location>
        <begin position="151"/>
        <end position="171"/>
    </location>
</feature>
<feature type="transmembrane region" description="Helical" evidence="6">
    <location>
        <begin position="177"/>
        <end position="195"/>
    </location>
</feature>
<evidence type="ECO:0000256" key="6">
    <source>
        <dbReference type="SAM" id="Phobius"/>
    </source>
</evidence>
<dbReference type="RefSeq" id="WP_262096045.1">
    <property type="nucleotide sequence ID" value="NZ_JAOEGN010000005.1"/>
</dbReference>
<evidence type="ECO:0000313" key="8">
    <source>
        <dbReference type="EMBL" id="MCU0104792.1"/>
    </source>
</evidence>
<evidence type="ECO:0000256" key="3">
    <source>
        <dbReference type="ARBA" id="ARBA00022692"/>
    </source>
</evidence>
<dbReference type="InterPro" id="IPR051461">
    <property type="entry name" value="UPF0750_membrane"/>
</dbReference>
<dbReference type="InterPro" id="IPR015867">
    <property type="entry name" value="N-reg_PII/ATP_PRibTrfase_C"/>
</dbReference>
<dbReference type="CDD" id="cd16380">
    <property type="entry name" value="YitT_C"/>
    <property type="match status" value="1"/>
</dbReference>
<gene>
    <name evidence="8" type="ORF">N7603_03890</name>
</gene>
<feature type="domain" description="DUF2179" evidence="7">
    <location>
        <begin position="225"/>
        <end position="279"/>
    </location>
</feature>
<feature type="transmembrane region" description="Helical" evidence="6">
    <location>
        <begin position="12"/>
        <end position="28"/>
    </location>
</feature>
<proteinExistence type="predicted"/>
<comment type="subcellular location">
    <subcellularLocation>
        <location evidence="1">Cell membrane</location>
        <topology evidence="1">Multi-pass membrane protein</topology>
    </subcellularLocation>
</comment>
<sequence length="285" mass="31527">MIKKIVSEYSRIAFGVTIMTLGFYYFLLPENLVIGGTMGLAVLFKDHINPSIFLYIVNSFLLILGLLVLGKDFFLKTVFGTLASPTILFILELIGSDEAWIMNQITDSKLLIAAVSGSLLVGVGLGIVFRFGGTTGGMDVIQSIIHKKLHIPYQVIFFFTDGLVVILSLIFFRDIELFIYAVASVFLISIIVDNVSIKGRAGQTIFVITKKPELIKQAIYDTIDRGCTLIDAEGGFSGIASKMVICTMRNREVNMMRSVIERIDPEAFTFMTDTKEAVGRGFSKE</sequence>
<dbReference type="InterPro" id="IPR003740">
    <property type="entry name" value="YitT"/>
</dbReference>
<evidence type="ECO:0000256" key="4">
    <source>
        <dbReference type="ARBA" id="ARBA00022989"/>
    </source>
</evidence>
<dbReference type="InterPro" id="IPR019264">
    <property type="entry name" value="DUF2179"/>
</dbReference>
<comment type="caution">
    <text evidence="8">The sequence shown here is derived from an EMBL/GenBank/DDBJ whole genome shotgun (WGS) entry which is preliminary data.</text>
</comment>
<feature type="transmembrane region" description="Helical" evidence="6">
    <location>
        <begin position="73"/>
        <end position="91"/>
    </location>
</feature>
<evidence type="ECO:0000256" key="5">
    <source>
        <dbReference type="ARBA" id="ARBA00023136"/>
    </source>
</evidence>
<dbReference type="PANTHER" id="PTHR33545">
    <property type="entry name" value="UPF0750 MEMBRANE PROTEIN YITT-RELATED"/>
    <property type="match status" value="1"/>
</dbReference>
<keyword evidence="2" id="KW-1003">Cell membrane</keyword>
<keyword evidence="9" id="KW-1185">Reference proteome</keyword>
<evidence type="ECO:0000256" key="1">
    <source>
        <dbReference type="ARBA" id="ARBA00004651"/>
    </source>
</evidence>
<dbReference type="Pfam" id="PF02588">
    <property type="entry name" value="YitT_membrane"/>
    <property type="match status" value="1"/>
</dbReference>
<keyword evidence="3 6" id="KW-0812">Transmembrane</keyword>
<dbReference type="EMBL" id="JAOEGN010000005">
    <property type="protein sequence ID" value="MCU0104792.1"/>
    <property type="molecule type" value="Genomic_DNA"/>
</dbReference>
<name>A0ABT2PYG5_9MOLU</name>
<dbReference type="PIRSF" id="PIRSF006483">
    <property type="entry name" value="Membrane_protein_YitT"/>
    <property type="match status" value="1"/>
</dbReference>
<dbReference type="PANTHER" id="PTHR33545:SF9">
    <property type="entry name" value="UPF0750 MEMBRANE PROTEIN YITE"/>
    <property type="match status" value="1"/>
</dbReference>
<dbReference type="Proteomes" id="UP001209076">
    <property type="component" value="Unassembled WGS sequence"/>
</dbReference>
<keyword evidence="5 6" id="KW-0472">Membrane</keyword>
<evidence type="ECO:0000259" key="7">
    <source>
        <dbReference type="Pfam" id="PF10035"/>
    </source>
</evidence>
<dbReference type="Gene3D" id="3.30.70.120">
    <property type="match status" value="1"/>
</dbReference>
<feature type="transmembrane region" description="Helical" evidence="6">
    <location>
        <begin position="48"/>
        <end position="68"/>
    </location>
</feature>
<dbReference type="Pfam" id="PF10035">
    <property type="entry name" value="DUF2179"/>
    <property type="match status" value="1"/>
</dbReference>
<protein>
    <submittedName>
        <fullName evidence="8">YitT family protein</fullName>
    </submittedName>
</protein>
<keyword evidence="4 6" id="KW-1133">Transmembrane helix</keyword>
<evidence type="ECO:0000256" key="2">
    <source>
        <dbReference type="ARBA" id="ARBA00022475"/>
    </source>
</evidence>
<feature type="transmembrane region" description="Helical" evidence="6">
    <location>
        <begin position="111"/>
        <end position="131"/>
    </location>
</feature>
<evidence type="ECO:0000313" key="9">
    <source>
        <dbReference type="Proteomes" id="UP001209076"/>
    </source>
</evidence>
<reference evidence="9" key="1">
    <citation type="submission" date="2023-07" db="EMBL/GenBank/DDBJ databases">
        <title>Novel Mycoplasma species identified in domestic and wild animals.</title>
        <authorList>
            <person name="Volokhov D.V."/>
            <person name="Furtak V.A."/>
            <person name="Zagorodnyaya T.A."/>
        </authorList>
    </citation>
    <scope>NUCLEOTIDE SEQUENCE [LARGE SCALE GENOMIC DNA]</scope>
    <source>
        <strain evidence="9">92-19</strain>
    </source>
</reference>
<accession>A0ABT2PYG5</accession>